<accession>A0A0F8G764</accession>
<proteinExistence type="inferred from homology"/>
<dbReference type="InterPro" id="IPR038177">
    <property type="entry name" value="IAT_beta_sf"/>
</dbReference>
<dbReference type="Pfam" id="PF11924">
    <property type="entry name" value="IAT_beta"/>
    <property type="match status" value="1"/>
</dbReference>
<dbReference type="FunFam" id="2.40.160.160:FF:000001">
    <property type="entry name" value="Intimin-like inverse autotransporter SinH"/>
    <property type="match status" value="1"/>
</dbReference>
<comment type="similarity">
    <text evidence="1">Belongs to the intimin/invasin family.</text>
</comment>
<name>A0A0F8G764_METMZ</name>
<evidence type="ECO:0000259" key="2">
    <source>
        <dbReference type="Pfam" id="PF11924"/>
    </source>
</evidence>
<gene>
    <name evidence="3" type="ORF">DU52_08045</name>
</gene>
<dbReference type="PRINTS" id="PR01369">
    <property type="entry name" value="INTIMIN"/>
</dbReference>
<evidence type="ECO:0000313" key="3">
    <source>
        <dbReference type="EMBL" id="KKG28090.1"/>
    </source>
</evidence>
<feature type="domain" description="Inverse autotransporter beta-domain" evidence="2">
    <location>
        <begin position="2"/>
        <end position="223"/>
    </location>
</feature>
<protein>
    <recommendedName>
        <fullName evidence="2">Inverse autotransporter beta-domain domain-containing protein</fullName>
    </recommendedName>
</protein>
<evidence type="ECO:0000256" key="1">
    <source>
        <dbReference type="ARBA" id="ARBA00010116"/>
    </source>
</evidence>
<dbReference type="GO" id="GO:0007155">
    <property type="term" value="P:cell adhesion"/>
    <property type="evidence" value="ECO:0007669"/>
    <property type="project" value="InterPro"/>
</dbReference>
<dbReference type="PATRIC" id="fig|2209.61.peg.1758"/>
<dbReference type="InterPro" id="IPR003535">
    <property type="entry name" value="Intimin/invasin_bac"/>
</dbReference>
<dbReference type="PANTHER" id="PTHR39576">
    <property type="entry name" value="ATTACHING AND EFFACING PROTEIN HOMOLOG-RELATED-RELATED"/>
    <property type="match status" value="1"/>
</dbReference>
<dbReference type="InterPro" id="IPR051715">
    <property type="entry name" value="Intimin-Invasin_domain"/>
</dbReference>
<feature type="non-terminal residue" evidence="3">
    <location>
        <position position="258"/>
    </location>
</feature>
<dbReference type="Proteomes" id="UP000034399">
    <property type="component" value="Unassembled WGS sequence"/>
</dbReference>
<dbReference type="EMBL" id="JJPA01000212">
    <property type="protein sequence ID" value="KKG28090.1"/>
    <property type="molecule type" value="Genomic_DNA"/>
</dbReference>
<organism evidence="3 4">
    <name type="scientific">Methanosarcina mazei</name>
    <name type="common">Methanosarcina frisia</name>
    <dbReference type="NCBI Taxonomy" id="2209"/>
    <lineage>
        <taxon>Archaea</taxon>
        <taxon>Methanobacteriati</taxon>
        <taxon>Methanobacteriota</taxon>
        <taxon>Stenosarchaea group</taxon>
        <taxon>Methanomicrobia</taxon>
        <taxon>Methanosarcinales</taxon>
        <taxon>Methanosarcinaceae</taxon>
        <taxon>Methanosarcina</taxon>
    </lineage>
</organism>
<dbReference type="Gene3D" id="2.40.160.160">
    <property type="entry name" value="Inverse autotransporter, beta-domain"/>
    <property type="match status" value="1"/>
</dbReference>
<reference evidence="3 4" key="1">
    <citation type="journal article" date="2015" name="ISME J.">
        <title>Genomic and phenotypic differentiation among Methanosarcina mazei populations from Columbia River sediment.</title>
        <authorList>
            <person name="Youngblut N.D."/>
            <person name="Wirth J.S."/>
            <person name="Henriksen J.R."/>
            <person name="Smith M."/>
            <person name="Simon H."/>
            <person name="Metcalf W.W."/>
            <person name="Whitaker R.J."/>
        </authorList>
    </citation>
    <scope>NUCLEOTIDE SEQUENCE [LARGE SCALE GENOMIC DNA]</scope>
    <source>
        <strain evidence="3 4">3.F.A.1A.1</strain>
    </source>
</reference>
<feature type="non-terminal residue" evidence="3">
    <location>
        <position position="1"/>
    </location>
</feature>
<dbReference type="InterPro" id="IPR024519">
    <property type="entry name" value="IAT_beta"/>
</dbReference>
<dbReference type="PANTHER" id="PTHR39576:SF2">
    <property type="entry name" value="ATTACHING AND EFFACING PROTEIN HOMOLOG-RELATED"/>
    <property type="match status" value="1"/>
</dbReference>
<dbReference type="AlphaFoldDB" id="A0A0F8G764"/>
<sequence>FTLKGSSLDLLLPWYDAGADLVFSQHSLHRTDDRSQVNAGLGWRHFTDTAMTGVNLFVDHDLTRYHTRLGVGGEYWRDYLKLSGNGYLGLTGWRDAPELNGDYEARPANGWDLRAEGWLPSWPQLGGKLMVEQYYGDEVALFGKESRQKDPYAVTAGVSYTPFPLLTLSAEQKAGESGRHETQLGLSMTYTPGVSLSAQLDPDAVAARRSLAGSRHDLVERNNSIVLEYRRKEVVKLRLADPVRGLPGEEKGLVASLK</sequence>
<comment type="caution">
    <text evidence="3">The sequence shown here is derived from an EMBL/GenBank/DDBJ whole genome shotgun (WGS) entry which is preliminary data.</text>
</comment>
<evidence type="ECO:0000313" key="4">
    <source>
        <dbReference type="Proteomes" id="UP000034399"/>
    </source>
</evidence>